<dbReference type="AlphaFoldDB" id="H6SPF0"/>
<evidence type="ECO:0000313" key="2">
    <source>
        <dbReference type="Proteomes" id="UP000033220"/>
    </source>
</evidence>
<dbReference type="HOGENOM" id="CLU_2652105_0_0_5"/>
<name>H6SPF0_PARPM</name>
<dbReference type="KEGG" id="rpm:RSPPHO_02849"/>
<protein>
    <submittedName>
        <fullName evidence="1">Uncharacterized protein</fullName>
    </submittedName>
</protein>
<dbReference type="Proteomes" id="UP000033220">
    <property type="component" value="Chromosome DSM 122"/>
</dbReference>
<gene>
    <name evidence="1" type="ORF">RSPPHO_02849</name>
</gene>
<proteinExistence type="predicted"/>
<accession>H6SPF0</accession>
<sequence>MSYRVNGGTNPFIEPFNTFLCFFQPVKPKAGFQLLPPDNHPFIMRREAGSGERVGLAGLGFLLFLWTLSCQHGTDE</sequence>
<keyword evidence="2" id="KW-1185">Reference proteome</keyword>
<organism evidence="1 2">
    <name type="scientific">Pararhodospirillum photometricum DSM 122</name>
    <dbReference type="NCBI Taxonomy" id="1150469"/>
    <lineage>
        <taxon>Bacteria</taxon>
        <taxon>Pseudomonadati</taxon>
        <taxon>Pseudomonadota</taxon>
        <taxon>Alphaproteobacteria</taxon>
        <taxon>Rhodospirillales</taxon>
        <taxon>Rhodospirillaceae</taxon>
        <taxon>Pararhodospirillum</taxon>
    </lineage>
</organism>
<evidence type="ECO:0000313" key="1">
    <source>
        <dbReference type="EMBL" id="CCG09475.1"/>
    </source>
</evidence>
<dbReference type="EMBL" id="HE663493">
    <property type="protein sequence ID" value="CCG09475.1"/>
    <property type="molecule type" value="Genomic_DNA"/>
</dbReference>
<reference evidence="1 2" key="1">
    <citation type="submission" date="2012-02" db="EMBL/GenBank/DDBJ databases">
        <title>Shotgun genome sequence of Phaeospirillum photometricum DSM 122.</title>
        <authorList>
            <person name="Duquesne K."/>
            <person name="Sturgis J."/>
        </authorList>
    </citation>
    <scope>NUCLEOTIDE SEQUENCE [LARGE SCALE GENOMIC DNA]</scope>
    <source>
        <strain evidence="2">DSM122</strain>
    </source>
</reference>